<reference evidence="4" key="1">
    <citation type="submission" date="2021-06" db="EMBL/GenBank/DDBJ databases">
        <authorList>
            <person name="Kallberg Y."/>
            <person name="Tangrot J."/>
            <person name="Rosling A."/>
        </authorList>
    </citation>
    <scope>NUCLEOTIDE SEQUENCE</scope>
    <source>
        <strain evidence="4">FL130A</strain>
    </source>
</reference>
<evidence type="ECO:0000256" key="1">
    <source>
        <dbReference type="SAM" id="Coils"/>
    </source>
</evidence>
<proteinExistence type="predicted"/>
<keyword evidence="2" id="KW-0472">Membrane</keyword>
<comment type="caution">
    <text evidence="4">The sequence shown here is derived from an EMBL/GenBank/DDBJ whole genome shotgun (WGS) entry which is preliminary data.</text>
</comment>
<keyword evidence="1" id="KW-0175">Coiled coil</keyword>
<dbReference type="OrthoDB" id="1413014at2759"/>
<feature type="transmembrane region" description="Helical" evidence="2">
    <location>
        <begin position="124"/>
        <end position="147"/>
    </location>
</feature>
<dbReference type="InterPro" id="IPR037219">
    <property type="entry name" value="Peptidase_M41-like"/>
</dbReference>
<keyword evidence="2" id="KW-1133">Transmembrane helix</keyword>
<dbReference type="SUPFAM" id="SSF140990">
    <property type="entry name" value="FtsH protease domain-like"/>
    <property type="match status" value="1"/>
</dbReference>
<evidence type="ECO:0000313" key="4">
    <source>
        <dbReference type="EMBL" id="CAG8721017.1"/>
    </source>
</evidence>
<protein>
    <submittedName>
        <fullName evidence="4">385_t:CDS:1</fullName>
    </submittedName>
</protein>
<evidence type="ECO:0000256" key="2">
    <source>
        <dbReference type="SAM" id="Phobius"/>
    </source>
</evidence>
<gene>
    <name evidence="4" type="ORF">ALEPTO_LOCUS12263</name>
</gene>
<dbReference type="Proteomes" id="UP000789508">
    <property type="component" value="Unassembled WGS sequence"/>
</dbReference>
<feature type="transmembrane region" description="Helical" evidence="2">
    <location>
        <begin position="80"/>
        <end position="104"/>
    </location>
</feature>
<dbReference type="GO" id="GO:0005524">
    <property type="term" value="F:ATP binding"/>
    <property type="evidence" value="ECO:0007669"/>
    <property type="project" value="InterPro"/>
</dbReference>
<organism evidence="4 5">
    <name type="scientific">Ambispora leptoticha</name>
    <dbReference type="NCBI Taxonomy" id="144679"/>
    <lineage>
        <taxon>Eukaryota</taxon>
        <taxon>Fungi</taxon>
        <taxon>Fungi incertae sedis</taxon>
        <taxon>Mucoromycota</taxon>
        <taxon>Glomeromycotina</taxon>
        <taxon>Glomeromycetes</taxon>
        <taxon>Archaeosporales</taxon>
        <taxon>Ambisporaceae</taxon>
        <taxon>Ambispora</taxon>
    </lineage>
</organism>
<sequence length="189" mass="21193">MSSLGGRASEELVFGLEYITMGAYSDFKRAAEIVRSLILRYGMSDLGIVPTQETFFSGEEIPPELPETAKQKIEKEREKIMIIAVVAAIIHTHGYSLIFQAQATPGGLEIFTSHFSSRKGKKKISISMLMKVFGLVIIFLVTLLNFTMIEDNSKMKKSLLEKEIKEQKEKLEAGGLKIEEKETEKILSD</sequence>
<keyword evidence="2" id="KW-0812">Transmembrane</keyword>
<dbReference type="GO" id="GO:0004222">
    <property type="term" value="F:metalloendopeptidase activity"/>
    <property type="evidence" value="ECO:0007669"/>
    <property type="project" value="InterPro"/>
</dbReference>
<dbReference type="GO" id="GO:0004176">
    <property type="term" value="F:ATP-dependent peptidase activity"/>
    <property type="evidence" value="ECO:0007669"/>
    <property type="project" value="InterPro"/>
</dbReference>
<dbReference type="Pfam" id="PF01434">
    <property type="entry name" value="Peptidase_M41"/>
    <property type="match status" value="1"/>
</dbReference>
<dbReference type="GO" id="GO:0006508">
    <property type="term" value="P:proteolysis"/>
    <property type="evidence" value="ECO:0007669"/>
    <property type="project" value="InterPro"/>
</dbReference>
<keyword evidence="5" id="KW-1185">Reference proteome</keyword>
<dbReference type="InterPro" id="IPR000642">
    <property type="entry name" value="Peptidase_M41"/>
</dbReference>
<feature type="coiled-coil region" evidence="1">
    <location>
        <begin position="150"/>
        <end position="184"/>
    </location>
</feature>
<feature type="domain" description="Peptidase M41" evidence="3">
    <location>
        <begin position="3"/>
        <end position="80"/>
    </location>
</feature>
<dbReference type="EMBL" id="CAJVPS010026249">
    <property type="protein sequence ID" value="CAG8721017.1"/>
    <property type="molecule type" value="Genomic_DNA"/>
</dbReference>
<dbReference type="PANTHER" id="PTHR23076">
    <property type="entry name" value="METALLOPROTEASE M41 FTSH"/>
    <property type="match status" value="1"/>
</dbReference>
<name>A0A9N9I663_9GLOM</name>
<evidence type="ECO:0000313" key="5">
    <source>
        <dbReference type="Proteomes" id="UP000789508"/>
    </source>
</evidence>
<dbReference type="PANTHER" id="PTHR23076:SF97">
    <property type="entry name" value="ATP-DEPENDENT ZINC METALLOPROTEASE YME1L1"/>
    <property type="match status" value="1"/>
</dbReference>
<dbReference type="Gene3D" id="1.20.58.760">
    <property type="entry name" value="Peptidase M41"/>
    <property type="match status" value="1"/>
</dbReference>
<accession>A0A9N9I663</accession>
<dbReference type="AlphaFoldDB" id="A0A9N9I663"/>
<evidence type="ECO:0000259" key="3">
    <source>
        <dbReference type="Pfam" id="PF01434"/>
    </source>
</evidence>